<feature type="transmembrane region" description="Helical" evidence="1">
    <location>
        <begin position="191"/>
        <end position="212"/>
    </location>
</feature>
<sequence length="412" mass="40886">MSAFARAFRVGALGRLGAAIDIGAVPLLVWLYGLEIYAGYAIAAAALTLGLGSLDLGMSAAVQRFVPRLTAPRRLVGWALGIGVLPALLLGAAGAVLAPTPIWAVVGLLLPVVVAGDLLGAVLRAKQDFTGDVMLRLFAEPGLRVGLAVAALLLAPATALTLLLAHGGAAVAVVLLLLARLRRQMGPAGERVAVVPLLAPLLGRGLALAPGALLRRALADGPPLLMAVMVPAGAAGAAALFLFARKLASVPQLLRTVIAAVMPSVAAAAETGARLALLDEARRTALRLGLPLGLLMLALLPLLARGALAGAVVPGVLLIGARTVEAVLSPHAALVEVLAPPRVPLAISGVGVLLAGGMLVLLPLAVPADAFAAAVSVAVAAGALLSAIAAHRLLPGATLLPGGRGGGTARAS</sequence>
<feature type="transmembrane region" description="Helical" evidence="1">
    <location>
        <begin position="370"/>
        <end position="390"/>
    </location>
</feature>
<dbReference type="AlphaFoldDB" id="A0A7G5IKJ7"/>
<dbReference type="KEGG" id="sand:H3309_05295"/>
<feature type="transmembrane region" description="Helical" evidence="1">
    <location>
        <begin position="160"/>
        <end position="179"/>
    </location>
</feature>
<feature type="transmembrane region" description="Helical" evidence="1">
    <location>
        <begin position="224"/>
        <end position="244"/>
    </location>
</feature>
<dbReference type="RefSeq" id="WP_182297712.1">
    <property type="nucleotide sequence ID" value="NZ_CP059851.1"/>
</dbReference>
<feature type="transmembrane region" description="Helical" evidence="1">
    <location>
        <begin position="135"/>
        <end position="154"/>
    </location>
</feature>
<feature type="transmembrane region" description="Helical" evidence="1">
    <location>
        <begin position="342"/>
        <end position="364"/>
    </location>
</feature>
<evidence type="ECO:0000313" key="2">
    <source>
        <dbReference type="EMBL" id="QMW23889.1"/>
    </source>
</evidence>
<name>A0A7G5IKJ7_9SPHN</name>
<keyword evidence="1" id="KW-0812">Transmembrane</keyword>
<feature type="transmembrane region" description="Helical" evidence="1">
    <location>
        <begin position="12"/>
        <end position="31"/>
    </location>
</feature>
<accession>A0A7G5IKJ7</accession>
<dbReference type="EMBL" id="CP059851">
    <property type="protein sequence ID" value="QMW23889.1"/>
    <property type="molecule type" value="Genomic_DNA"/>
</dbReference>
<proteinExistence type="predicted"/>
<feature type="transmembrane region" description="Helical" evidence="1">
    <location>
        <begin position="37"/>
        <end position="54"/>
    </location>
</feature>
<keyword evidence="1" id="KW-0472">Membrane</keyword>
<organism evidence="2 3">
    <name type="scientific">Sandaracinobacteroides saxicola</name>
    <dbReference type="NCBI Taxonomy" id="2759707"/>
    <lineage>
        <taxon>Bacteria</taxon>
        <taxon>Pseudomonadati</taxon>
        <taxon>Pseudomonadota</taxon>
        <taxon>Alphaproteobacteria</taxon>
        <taxon>Sphingomonadales</taxon>
        <taxon>Sphingosinicellaceae</taxon>
        <taxon>Sandaracinobacteroides</taxon>
    </lineage>
</organism>
<reference evidence="2 3" key="1">
    <citation type="submission" date="2020-07" db="EMBL/GenBank/DDBJ databases">
        <title>Complete genome sequence for Sandaracinobacter sp. M6.</title>
        <authorList>
            <person name="Tang Y."/>
            <person name="Liu Q."/>
            <person name="Guo Z."/>
            <person name="Lei P."/>
            <person name="Huang B."/>
        </authorList>
    </citation>
    <scope>NUCLEOTIDE SEQUENCE [LARGE SCALE GENOMIC DNA]</scope>
    <source>
        <strain evidence="2 3">M6</strain>
    </source>
</reference>
<evidence type="ECO:0000313" key="3">
    <source>
        <dbReference type="Proteomes" id="UP000515292"/>
    </source>
</evidence>
<feature type="transmembrane region" description="Helical" evidence="1">
    <location>
        <begin position="75"/>
        <end position="96"/>
    </location>
</feature>
<keyword evidence="3" id="KW-1185">Reference proteome</keyword>
<dbReference type="Proteomes" id="UP000515292">
    <property type="component" value="Chromosome"/>
</dbReference>
<feature type="transmembrane region" description="Helical" evidence="1">
    <location>
        <begin position="102"/>
        <end position="123"/>
    </location>
</feature>
<evidence type="ECO:0008006" key="4">
    <source>
        <dbReference type="Google" id="ProtNLM"/>
    </source>
</evidence>
<keyword evidence="1" id="KW-1133">Transmembrane helix</keyword>
<gene>
    <name evidence="2" type="ORF">H3309_05295</name>
</gene>
<evidence type="ECO:0000256" key="1">
    <source>
        <dbReference type="SAM" id="Phobius"/>
    </source>
</evidence>
<feature type="transmembrane region" description="Helical" evidence="1">
    <location>
        <begin position="297"/>
        <end position="321"/>
    </location>
</feature>
<protein>
    <recommendedName>
        <fullName evidence="4">O-antigen/teichoic acid export membrane protein</fullName>
    </recommendedName>
</protein>